<comment type="caution">
    <text evidence="1">The sequence shown here is derived from an EMBL/GenBank/DDBJ whole genome shotgun (WGS) entry which is preliminary data.</text>
</comment>
<sequence>MQANVDLNWPNGVGKYGKFNLSDAIAHSLKTEGCLLSNKLKEKGRFGGGDPTSHENYLRVTLGQSRGNSPGIAYVLEIWPGGYYSPIHNHGNAHAVIKVLFGGLNVNLYNKLRETTREQTLPQTAEDPAVLETMKIAAGGVIWISPNWFQAHKLINPNNGHIELFCATVQCYQYGDDDALAWPYFDYLQDSQDTVIIKEFYPDHDFGFSEMRDTVMEEYFNAVKAGLGV</sequence>
<evidence type="ECO:0008006" key="3">
    <source>
        <dbReference type="Google" id="ProtNLM"/>
    </source>
</evidence>
<organism evidence="1 2">
    <name type="scientific">[Myrmecia] bisecta</name>
    <dbReference type="NCBI Taxonomy" id="41462"/>
    <lineage>
        <taxon>Eukaryota</taxon>
        <taxon>Viridiplantae</taxon>
        <taxon>Chlorophyta</taxon>
        <taxon>core chlorophytes</taxon>
        <taxon>Trebouxiophyceae</taxon>
        <taxon>Trebouxiales</taxon>
        <taxon>Trebouxiaceae</taxon>
        <taxon>Myrmecia</taxon>
    </lineage>
</organism>
<evidence type="ECO:0000313" key="1">
    <source>
        <dbReference type="EMBL" id="KAK9810113.1"/>
    </source>
</evidence>
<name>A0AAW1PPU2_9CHLO</name>
<reference evidence="1 2" key="1">
    <citation type="journal article" date="2024" name="Nat. Commun.">
        <title>Phylogenomics reveals the evolutionary origins of lichenization in chlorophyte algae.</title>
        <authorList>
            <person name="Puginier C."/>
            <person name="Libourel C."/>
            <person name="Otte J."/>
            <person name="Skaloud P."/>
            <person name="Haon M."/>
            <person name="Grisel S."/>
            <person name="Petersen M."/>
            <person name="Berrin J.G."/>
            <person name="Delaux P.M."/>
            <person name="Dal Grande F."/>
            <person name="Keller J."/>
        </authorList>
    </citation>
    <scope>NUCLEOTIDE SEQUENCE [LARGE SCALE GENOMIC DNA]</scope>
    <source>
        <strain evidence="1 2">SAG 2043</strain>
    </source>
</reference>
<accession>A0AAW1PPU2</accession>
<dbReference type="EMBL" id="JALJOR010000010">
    <property type="protein sequence ID" value="KAK9810113.1"/>
    <property type="molecule type" value="Genomic_DNA"/>
</dbReference>
<dbReference type="AlphaFoldDB" id="A0AAW1PPU2"/>
<dbReference type="InterPro" id="IPR011051">
    <property type="entry name" value="RmlC_Cupin_sf"/>
</dbReference>
<dbReference type="Proteomes" id="UP001489004">
    <property type="component" value="Unassembled WGS sequence"/>
</dbReference>
<evidence type="ECO:0000313" key="2">
    <source>
        <dbReference type="Proteomes" id="UP001489004"/>
    </source>
</evidence>
<proteinExistence type="predicted"/>
<protein>
    <recommendedName>
        <fullName evidence="3">Cysteine dioxygenase</fullName>
    </recommendedName>
</protein>
<dbReference type="SUPFAM" id="SSF51182">
    <property type="entry name" value="RmlC-like cupins"/>
    <property type="match status" value="1"/>
</dbReference>
<dbReference type="Gene3D" id="2.60.120.10">
    <property type="entry name" value="Jelly Rolls"/>
    <property type="match status" value="1"/>
</dbReference>
<gene>
    <name evidence="1" type="ORF">WJX72_005046</name>
</gene>
<keyword evidence="2" id="KW-1185">Reference proteome</keyword>
<dbReference type="InterPro" id="IPR014710">
    <property type="entry name" value="RmlC-like_jellyroll"/>
</dbReference>